<dbReference type="SMART" id="SM00304">
    <property type="entry name" value="HAMP"/>
    <property type="match status" value="1"/>
</dbReference>
<dbReference type="CDD" id="cd11386">
    <property type="entry name" value="MCP_signal"/>
    <property type="match status" value="1"/>
</dbReference>
<dbReference type="RefSeq" id="WP_265046783.1">
    <property type="nucleotide sequence ID" value="NZ_CP100390.1"/>
</dbReference>
<proteinExistence type="inferred from homology"/>
<dbReference type="PANTHER" id="PTHR32089">
    <property type="entry name" value="METHYL-ACCEPTING CHEMOTAXIS PROTEIN MCPB"/>
    <property type="match status" value="1"/>
</dbReference>
<comment type="subcellular location">
    <subcellularLocation>
        <location evidence="1">Cell inner membrane</location>
        <topology evidence="1">Multi-pass membrane protein</topology>
    </subcellularLocation>
</comment>
<dbReference type="PANTHER" id="PTHR32089:SF119">
    <property type="entry name" value="METHYL-ACCEPTING CHEMOTAXIS PROTEIN CTPL"/>
    <property type="match status" value="1"/>
</dbReference>
<evidence type="ECO:0000256" key="7">
    <source>
        <dbReference type="ARBA" id="ARBA00023224"/>
    </source>
</evidence>
<keyword evidence="2" id="KW-1003">Cell membrane</keyword>
<dbReference type="InterPro" id="IPR003660">
    <property type="entry name" value="HAMP_dom"/>
</dbReference>
<evidence type="ECO:0000259" key="14">
    <source>
        <dbReference type="PROSITE" id="PS50885"/>
    </source>
</evidence>
<keyword evidence="10" id="KW-0175">Coiled coil</keyword>
<dbReference type="InterPro" id="IPR000727">
    <property type="entry name" value="T_SNARE_dom"/>
</dbReference>
<evidence type="ECO:0000256" key="5">
    <source>
        <dbReference type="ARBA" id="ARBA00022989"/>
    </source>
</evidence>
<dbReference type="PROSITE" id="PS50885">
    <property type="entry name" value="HAMP"/>
    <property type="match status" value="1"/>
</dbReference>
<protein>
    <submittedName>
        <fullName evidence="15">Methyl-accepting chemotaxis protein</fullName>
    </submittedName>
</protein>
<evidence type="ECO:0000256" key="6">
    <source>
        <dbReference type="ARBA" id="ARBA00023136"/>
    </source>
</evidence>
<feature type="domain" description="HAMP" evidence="14">
    <location>
        <begin position="214"/>
        <end position="268"/>
    </location>
</feature>
<dbReference type="SMART" id="SM00283">
    <property type="entry name" value="MA"/>
    <property type="match status" value="1"/>
</dbReference>
<dbReference type="PROSITE" id="PS50111">
    <property type="entry name" value="CHEMOTAXIS_TRANSDUC_2"/>
    <property type="match status" value="1"/>
</dbReference>
<evidence type="ECO:0000259" key="12">
    <source>
        <dbReference type="PROSITE" id="PS50111"/>
    </source>
</evidence>
<dbReference type="Gene3D" id="1.10.287.950">
    <property type="entry name" value="Methyl-accepting chemotaxis protein"/>
    <property type="match status" value="1"/>
</dbReference>
<feature type="transmembrane region" description="Helical" evidence="11">
    <location>
        <begin position="12"/>
        <end position="37"/>
    </location>
</feature>
<comment type="similarity">
    <text evidence="8">Belongs to the methyl-accepting chemotaxis (MCP) protein family.</text>
</comment>
<accession>A0ABY6MZM7</accession>
<evidence type="ECO:0000256" key="2">
    <source>
        <dbReference type="ARBA" id="ARBA00022475"/>
    </source>
</evidence>
<evidence type="ECO:0000259" key="13">
    <source>
        <dbReference type="PROSITE" id="PS50192"/>
    </source>
</evidence>
<evidence type="ECO:0000256" key="9">
    <source>
        <dbReference type="PROSITE-ProRule" id="PRU00284"/>
    </source>
</evidence>
<keyword evidence="5 11" id="KW-1133">Transmembrane helix</keyword>
<reference evidence="15" key="1">
    <citation type="submission" date="2022-06" db="EMBL/GenBank/DDBJ databases">
        <title>Alkalimarinus sp. nov., isolated from gut of a Alitta virens.</title>
        <authorList>
            <person name="Yang A.I."/>
            <person name="Shin N.-R."/>
        </authorList>
    </citation>
    <scope>NUCLEOTIDE SEQUENCE</scope>
    <source>
        <strain evidence="15">A2M4</strain>
    </source>
</reference>
<dbReference type="Pfam" id="PF00672">
    <property type="entry name" value="HAMP"/>
    <property type="match status" value="1"/>
</dbReference>
<feature type="domain" description="T-SNARE coiled-coil homology" evidence="13">
    <location>
        <begin position="460"/>
        <end position="522"/>
    </location>
</feature>
<dbReference type="PROSITE" id="PS50192">
    <property type="entry name" value="T_SNARE"/>
    <property type="match status" value="1"/>
</dbReference>
<dbReference type="InterPro" id="IPR004090">
    <property type="entry name" value="Chemotax_Me-accpt_rcpt"/>
</dbReference>
<evidence type="ECO:0000256" key="3">
    <source>
        <dbReference type="ARBA" id="ARBA00022519"/>
    </source>
</evidence>
<dbReference type="Proteomes" id="UP001163739">
    <property type="component" value="Chromosome"/>
</dbReference>
<dbReference type="CDD" id="cd06225">
    <property type="entry name" value="HAMP"/>
    <property type="match status" value="1"/>
</dbReference>
<keyword evidence="7 9" id="KW-0807">Transducer</keyword>
<name>A0ABY6MZM7_9ALTE</name>
<evidence type="ECO:0000313" key="15">
    <source>
        <dbReference type="EMBL" id="UZE95293.1"/>
    </source>
</evidence>
<evidence type="ECO:0000256" key="8">
    <source>
        <dbReference type="ARBA" id="ARBA00029447"/>
    </source>
</evidence>
<evidence type="ECO:0000313" key="16">
    <source>
        <dbReference type="Proteomes" id="UP001163739"/>
    </source>
</evidence>
<dbReference type="SMART" id="SM01049">
    <property type="entry name" value="Cache_2"/>
    <property type="match status" value="1"/>
</dbReference>
<feature type="transmembrane region" description="Helical" evidence="11">
    <location>
        <begin position="194"/>
        <end position="216"/>
    </location>
</feature>
<dbReference type="Gene3D" id="3.30.450.20">
    <property type="entry name" value="PAS domain"/>
    <property type="match status" value="1"/>
</dbReference>
<evidence type="ECO:0000256" key="10">
    <source>
        <dbReference type="SAM" id="Coils"/>
    </source>
</evidence>
<dbReference type="EMBL" id="CP100390">
    <property type="protein sequence ID" value="UZE95293.1"/>
    <property type="molecule type" value="Genomic_DNA"/>
</dbReference>
<dbReference type="SUPFAM" id="SSF58104">
    <property type="entry name" value="Methyl-accepting chemotaxis protein (MCP) signaling domain"/>
    <property type="match status" value="1"/>
</dbReference>
<dbReference type="InterPro" id="IPR033480">
    <property type="entry name" value="sCache_2"/>
</dbReference>
<feature type="coiled-coil region" evidence="10">
    <location>
        <begin position="463"/>
        <end position="493"/>
    </location>
</feature>
<dbReference type="Pfam" id="PF00015">
    <property type="entry name" value="MCPsignal"/>
    <property type="match status" value="1"/>
</dbReference>
<sequence>MVSWLRNIQIGYRLAVVIAIAGFGTLILSIVMLNEFFNTSYAERQLKTKHLVEASHSILSRYHTLATSGSISEDEAKIRAISDIRDLRYGDNDYFFILDHQPALIMHPIKPELQGKNLDQTADPNGKRLFREMVDVVENNGEGFVDYLWPKPGHEGAVEKVSFVKGFSPWNMIIGTGIYIDDMRDQQWVFLGRYITIVALLSLPLVGILILIIISIRSPLIKTLNAMENVAKGEGDLTLRLDESGKDELSKVATLFNQFVARTQSTIQEFMAASLQLNKLSEEMKDVVEINKHGTDQQKTETHNSASAITEMAASTDEIAKNAQQAADETTLGLEKSSKGSQDISASMSGLTLLSTELNNTKHVVSELTENSTKIGSILDVIRGIAEQTNLLALNAAIEAARAGEAGRGFAVVADEVRGLATRTQESTDEIQTMIEQIQNGVQGVTHSVDLAHNHSIKTQASAETAEKMLNEVNNAMQEITSITCQIAAATEEQASVANEISNNTHTIANLVDDGSTNFIRISDSTEEIRRLSQVLADKVSQFRV</sequence>
<feature type="domain" description="Methyl-accepting transducer" evidence="12">
    <location>
        <begin position="273"/>
        <end position="509"/>
    </location>
</feature>
<evidence type="ECO:0000256" key="4">
    <source>
        <dbReference type="ARBA" id="ARBA00022692"/>
    </source>
</evidence>
<evidence type="ECO:0000256" key="1">
    <source>
        <dbReference type="ARBA" id="ARBA00004429"/>
    </source>
</evidence>
<dbReference type="Pfam" id="PF17200">
    <property type="entry name" value="sCache_2"/>
    <property type="match status" value="1"/>
</dbReference>
<dbReference type="InterPro" id="IPR004089">
    <property type="entry name" value="MCPsignal_dom"/>
</dbReference>
<keyword evidence="6 11" id="KW-0472">Membrane</keyword>
<dbReference type="PRINTS" id="PR00260">
    <property type="entry name" value="CHEMTRNSDUCR"/>
</dbReference>
<keyword evidence="4 11" id="KW-0812">Transmembrane</keyword>
<keyword evidence="16" id="KW-1185">Reference proteome</keyword>
<gene>
    <name evidence="15" type="ORF">NKI27_14650</name>
</gene>
<evidence type="ECO:0000256" key="11">
    <source>
        <dbReference type="SAM" id="Phobius"/>
    </source>
</evidence>
<organism evidence="15 16">
    <name type="scientific">Alkalimarinus alittae</name>
    <dbReference type="NCBI Taxonomy" id="2961619"/>
    <lineage>
        <taxon>Bacteria</taxon>
        <taxon>Pseudomonadati</taxon>
        <taxon>Pseudomonadota</taxon>
        <taxon>Gammaproteobacteria</taxon>
        <taxon>Alteromonadales</taxon>
        <taxon>Alteromonadaceae</taxon>
        <taxon>Alkalimarinus</taxon>
    </lineage>
</organism>
<keyword evidence="3" id="KW-0997">Cell inner membrane</keyword>